<evidence type="ECO:0000313" key="2">
    <source>
        <dbReference type="Proteomes" id="UP001652642"/>
    </source>
</evidence>
<sequence length="231" mass="26765">MAEKENKAPEPVHKPEEQKVTACMTLSKPRKRYMSSDSDSENGPPGALKRLEEPDGQCHPRKTSCYNEKTSETQEMRYFQAGGYSLKKHKDMQALTRACLFTMLKDALSEHLIQRCYGCQEDLCGQQAHPCIGWNDADYSKMLNEICSKLCYKKVILVITITAFQTKKLCMTNRTLIYIHKIIKSLTASDESYNFLKRLLRSTDEQYLDIVKRTLQQVYDCHFYCCPNMRD</sequence>
<keyword evidence="2" id="KW-1185">Reference proteome</keyword>
<feature type="compositionally biased region" description="Basic and acidic residues" evidence="1">
    <location>
        <begin position="49"/>
        <end position="58"/>
    </location>
</feature>
<accession>A0ABM5G7D9</accession>
<organism evidence="2 3">
    <name type="scientific">Pogona vitticeps</name>
    <name type="common">central bearded dragon</name>
    <dbReference type="NCBI Taxonomy" id="103695"/>
    <lineage>
        <taxon>Eukaryota</taxon>
        <taxon>Metazoa</taxon>
        <taxon>Chordata</taxon>
        <taxon>Craniata</taxon>
        <taxon>Vertebrata</taxon>
        <taxon>Euteleostomi</taxon>
        <taxon>Lepidosauria</taxon>
        <taxon>Squamata</taxon>
        <taxon>Bifurcata</taxon>
        <taxon>Unidentata</taxon>
        <taxon>Episquamata</taxon>
        <taxon>Toxicofera</taxon>
        <taxon>Iguania</taxon>
        <taxon>Acrodonta</taxon>
        <taxon>Agamidae</taxon>
        <taxon>Amphibolurinae</taxon>
        <taxon>Pogona</taxon>
    </lineage>
</organism>
<feature type="region of interest" description="Disordered" evidence="1">
    <location>
        <begin position="1"/>
        <end position="64"/>
    </location>
</feature>
<proteinExistence type="predicted"/>
<protein>
    <submittedName>
        <fullName evidence="3">Uncharacterized protein</fullName>
    </submittedName>
</protein>
<evidence type="ECO:0000313" key="3">
    <source>
        <dbReference type="RefSeq" id="XP_072853557.1"/>
    </source>
</evidence>
<evidence type="ECO:0000256" key="1">
    <source>
        <dbReference type="SAM" id="MobiDB-lite"/>
    </source>
</evidence>
<dbReference type="GeneID" id="140706603"/>
<reference evidence="3" key="1">
    <citation type="submission" date="2025-08" db="UniProtKB">
        <authorList>
            <consortium name="RefSeq"/>
        </authorList>
    </citation>
    <scope>IDENTIFICATION</scope>
</reference>
<dbReference type="RefSeq" id="XP_072853557.1">
    <property type="nucleotide sequence ID" value="XM_072997456.1"/>
</dbReference>
<feature type="compositionally biased region" description="Basic and acidic residues" evidence="1">
    <location>
        <begin position="1"/>
        <end position="19"/>
    </location>
</feature>
<gene>
    <name evidence="3" type="primary">LOC140706603</name>
</gene>
<name>A0ABM5G7D9_9SAUR</name>
<dbReference type="Proteomes" id="UP001652642">
    <property type="component" value="Chromosome 4"/>
</dbReference>